<evidence type="ECO:0000256" key="1">
    <source>
        <dbReference type="ARBA" id="ARBA00001962"/>
    </source>
</evidence>
<dbReference type="SUPFAM" id="SSF51197">
    <property type="entry name" value="Clavaminate synthase-like"/>
    <property type="match status" value="1"/>
</dbReference>
<dbReference type="InterPro" id="IPR005123">
    <property type="entry name" value="Oxoglu/Fe-dep_dioxygenase_dom"/>
</dbReference>
<dbReference type="AlphaFoldDB" id="A0A498J0J5"/>
<dbReference type="Pfam" id="PF14226">
    <property type="entry name" value="DIOX_N"/>
    <property type="match status" value="1"/>
</dbReference>
<evidence type="ECO:0000313" key="9">
    <source>
        <dbReference type="Proteomes" id="UP000290289"/>
    </source>
</evidence>
<dbReference type="InterPro" id="IPR044861">
    <property type="entry name" value="IPNS-like_FE2OG_OXY"/>
</dbReference>
<proteinExistence type="inferred from homology"/>
<evidence type="ECO:0000256" key="2">
    <source>
        <dbReference type="ARBA" id="ARBA00008056"/>
    </source>
</evidence>
<reference evidence="8 9" key="1">
    <citation type="submission" date="2018-10" db="EMBL/GenBank/DDBJ databases">
        <title>A high-quality apple genome assembly.</title>
        <authorList>
            <person name="Hu J."/>
        </authorList>
    </citation>
    <scope>NUCLEOTIDE SEQUENCE [LARGE SCALE GENOMIC DNA]</scope>
    <source>
        <strain evidence="9">cv. HFTH1</strain>
        <tissue evidence="8">Young leaf</tissue>
    </source>
</reference>
<keyword evidence="5 6" id="KW-0408">Iron</keyword>
<dbReference type="Gene3D" id="2.60.120.330">
    <property type="entry name" value="B-lactam Antibiotic, Isopenicillin N Synthase, Chain"/>
    <property type="match status" value="1"/>
</dbReference>
<evidence type="ECO:0000256" key="4">
    <source>
        <dbReference type="ARBA" id="ARBA00023002"/>
    </source>
</evidence>
<feature type="domain" description="Fe2OG dioxygenase" evidence="7">
    <location>
        <begin position="272"/>
        <end position="372"/>
    </location>
</feature>
<dbReference type="InterPro" id="IPR026992">
    <property type="entry name" value="DIOX_N"/>
</dbReference>
<sequence>MPPYQILKPTLLNKLLFFLSAVPEKAERISLLLLFLSNGLLINLVLVASCRVRNTSATSFFAAKMEDESSYYDRTKEVKEFDETKAGVKGLVDSGITKVPKFLIHPPHSLSNSETTNVDFKVPVIDFYGFDQDFRRAQIVKEICEASETWGFFQMVNHGVPERVIENMLEGIRGFHEQPKELKMEWYSRDSKHRVRYYCNGDLLVSKTANWRDTIGFDFQDGPLDPETFPFVCREAVQEYIDHLKNLREMLSGLLSEALGLSTDYLENIECMETENLVCHYYPSCPEPELTLGTTKHSDPSSLTVLLQDNLGGLQVLHQGHWVDVPPTPGALVANVGDLMQLITNDKFRSVEHRVLARRVGPRISAACFFYPSATQRFKPYGPIKEFLSDNLPIYRETHFGEYLAYYRSKGLDGNSALSHFKLA</sequence>
<dbReference type="STRING" id="3750.A0A498J0J5"/>
<keyword evidence="3 6" id="KW-0479">Metal-binding</keyword>
<protein>
    <recommendedName>
        <fullName evidence="7">Fe2OG dioxygenase domain-containing protein</fullName>
    </recommendedName>
</protein>
<comment type="cofactor">
    <cofactor evidence="1">
        <name>Fe cation</name>
        <dbReference type="ChEBI" id="CHEBI:24875"/>
    </cofactor>
</comment>
<dbReference type="FunFam" id="2.60.120.330:FF:000005">
    <property type="entry name" value="1-aminocyclopropane-1-carboxylate oxidase homolog 1"/>
    <property type="match status" value="1"/>
</dbReference>
<evidence type="ECO:0000256" key="3">
    <source>
        <dbReference type="ARBA" id="ARBA00022723"/>
    </source>
</evidence>
<evidence type="ECO:0000256" key="5">
    <source>
        <dbReference type="ARBA" id="ARBA00023004"/>
    </source>
</evidence>
<comment type="similarity">
    <text evidence="2 6">Belongs to the iron/ascorbate-dependent oxidoreductase family.</text>
</comment>
<gene>
    <name evidence="8" type="ORF">DVH24_028813</name>
</gene>
<evidence type="ECO:0000256" key="6">
    <source>
        <dbReference type="RuleBase" id="RU003682"/>
    </source>
</evidence>
<organism evidence="8 9">
    <name type="scientific">Malus domestica</name>
    <name type="common">Apple</name>
    <name type="synonym">Pyrus malus</name>
    <dbReference type="NCBI Taxonomy" id="3750"/>
    <lineage>
        <taxon>Eukaryota</taxon>
        <taxon>Viridiplantae</taxon>
        <taxon>Streptophyta</taxon>
        <taxon>Embryophyta</taxon>
        <taxon>Tracheophyta</taxon>
        <taxon>Spermatophyta</taxon>
        <taxon>Magnoliopsida</taxon>
        <taxon>eudicotyledons</taxon>
        <taxon>Gunneridae</taxon>
        <taxon>Pentapetalae</taxon>
        <taxon>rosids</taxon>
        <taxon>fabids</taxon>
        <taxon>Rosales</taxon>
        <taxon>Rosaceae</taxon>
        <taxon>Amygdaloideae</taxon>
        <taxon>Maleae</taxon>
        <taxon>Malus</taxon>
    </lineage>
</organism>
<dbReference type="GO" id="GO:0051213">
    <property type="term" value="F:dioxygenase activity"/>
    <property type="evidence" value="ECO:0007669"/>
    <property type="project" value="UniProtKB-ARBA"/>
</dbReference>
<dbReference type="EMBL" id="RDQH01000336">
    <property type="protein sequence ID" value="RXH87313.1"/>
    <property type="molecule type" value="Genomic_DNA"/>
</dbReference>
<dbReference type="PROSITE" id="PS51471">
    <property type="entry name" value="FE2OG_OXY"/>
    <property type="match status" value="1"/>
</dbReference>
<evidence type="ECO:0000259" key="7">
    <source>
        <dbReference type="PROSITE" id="PS51471"/>
    </source>
</evidence>
<dbReference type="PANTHER" id="PTHR10209:SF714">
    <property type="entry name" value="1-AMINOCYCLOPROPANE-1-CARBOXYLATE OXIDASE HOMOLOG 11-RELATED"/>
    <property type="match status" value="1"/>
</dbReference>
<keyword evidence="9" id="KW-1185">Reference proteome</keyword>
<dbReference type="InterPro" id="IPR027443">
    <property type="entry name" value="IPNS-like_sf"/>
</dbReference>
<name>A0A498J0J5_MALDO</name>
<comment type="caution">
    <text evidence="8">The sequence shown here is derived from an EMBL/GenBank/DDBJ whole genome shotgun (WGS) entry which is preliminary data.</text>
</comment>
<dbReference type="PANTHER" id="PTHR10209">
    <property type="entry name" value="OXIDOREDUCTASE, 2OG-FE II OXYGENASE FAMILY PROTEIN"/>
    <property type="match status" value="1"/>
</dbReference>
<evidence type="ECO:0000313" key="8">
    <source>
        <dbReference type="EMBL" id="RXH87313.1"/>
    </source>
</evidence>
<dbReference type="Pfam" id="PF03171">
    <property type="entry name" value="2OG-FeII_Oxy"/>
    <property type="match status" value="1"/>
</dbReference>
<dbReference type="Proteomes" id="UP000290289">
    <property type="component" value="Chromosome 10"/>
</dbReference>
<accession>A0A498J0J5</accession>
<dbReference type="GO" id="GO:0046872">
    <property type="term" value="F:metal ion binding"/>
    <property type="evidence" value="ECO:0007669"/>
    <property type="project" value="UniProtKB-KW"/>
</dbReference>
<keyword evidence="4 6" id="KW-0560">Oxidoreductase</keyword>